<reference evidence="1" key="1">
    <citation type="journal article" date="2017" name="Appl. Environ. Microbiol.">
        <title>Microdiversification of a pelagic Polynucleobacter species is mainly driven by acquisition of genomic islands from a partially interspecific gene pool.</title>
        <authorList>
            <person name="Hoetzinger M."/>
            <person name="Hahn M.W."/>
            <person name="Jezberova J."/>
            <person name="Schmidt J."/>
            <person name="Koll U."/>
        </authorList>
    </citation>
    <scope>NUCLEOTIDE SEQUENCE</scope>
    <source>
        <strain evidence="1">MWH-RechtKol4</strain>
    </source>
</reference>
<gene>
    <name evidence="1" type="ORF">AOC25_05895</name>
</gene>
<evidence type="ECO:0000313" key="1">
    <source>
        <dbReference type="EMBL" id="APC01176.1"/>
    </source>
</evidence>
<sequence length="231" mass="26113">MIGTHWSVPIASHIYDDATEVNSVLSRVFQAMRAADSLLEEKSEQSFTKRFYASDDQLLRRIDLPEFTKLVQFFADSIQKTVSAVNAGVWPPGKMSLQLEIMGCWFQIQNGMAFHDVHTHGNCSWSGVYYVQVDDAISRVNHANMGEVNGVTRFYGPYSQWQAGAHMDIGNAYLQKNSLDIHPEEGKLILFPSFLPHMAMPYIGEKDRIIVSFNVQIHSSQGDQIYGFDSK</sequence>
<dbReference type="NCBIfam" id="TIGR02466">
    <property type="entry name" value="TIGR02466 family protein"/>
    <property type="match status" value="1"/>
</dbReference>
<dbReference type="InterPro" id="IPR012668">
    <property type="entry name" value="CHP02466"/>
</dbReference>
<name>A0AAC9IUM0_9BURK</name>
<dbReference type="Proteomes" id="UP000182060">
    <property type="component" value="Chromosome"/>
</dbReference>
<dbReference type="Pfam" id="PF13759">
    <property type="entry name" value="2OG-FeII_Oxy_5"/>
    <property type="match status" value="1"/>
</dbReference>
<proteinExistence type="predicted"/>
<dbReference type="EMBL" id="CP015017">
    <property type="protein sequence ID" value="APC01176.1"/>
    <property type="molecule type" value="Genomic_DNA"/>
</dbReference>
<dbReference type="Gene3D" id="2.60.120.620">
    <property type="entry name" value="q2cbj1_9rhob like domain"/>
    <property type="match status" value="1"/>
</dbReference>
<accession>A0AAC9IUM0</accession>
<protein>
    <submittedName>
        <fullName evidence="1">Uncharacterized protein</fullName>
    </submittedName>
</protein>
<evidence type="ECO:0000313" key="2">
    <source>
        <dbReference type="Proteomes" id="UP000182060"/>
    </source>
</evidence>
<organism evidence="1 2">
    <name type="scientific">Polynucleobacter asymbioticus</name>
    <dbReference type="NCBI Taxonomy" id="576611"/>
    <lineage>
        <taxon>Bacteria</taxon>
        <taxon>Pseudomonadati</taxon>
        <taxon>Pseudomonadota</taxon>
        <taxon>Betaproteobacteria</taxon>
        <taxon>Burkholderiales</taxon>
        <taxon>Burkholderiaceae</taxon>
        <taxon>Polynucleobacter</taxon>
    </lineage>
</organism>
<dbReference type="AlphaFoldDB" id="A0AAC9IUM0"/>